<reference evidence="2 3" key="1">
    <citation type="submission" date="2020-12" db="EMBL/GenBank/DDBJ databases">
        <title>strain FJAT-54423T represents a novel species of the genus Brevibacillus.</title>
        <authorList>
            <person name="Tang R."/>
        </authorList>
    </citation>
    <scope>NUCLEOTIDE SEQUENCE [LARGE SCALE GENOMIC DNA]</scope>
    <source>
        <strain evidence="2 3">FJAT-54423</strain>
    </source>
</reference>
<evidence type="ECO:0000313" key="2">
    <source>
        <dbReference type="EMBL" id="QQE75194.1"/>
    </source>
</evidence>
<organism evidence="2 3">
    <name type="scientific">Brevibacillus composti</name>
    <dbReference type="NCBI Taxonomy" id="2796470"/>
    <lineage>
        <taxon>Bacteria</taxon>
        <taxon>Bacillati</taxon>
        <taxon>Bacillota</taxon>
        <taxon>Bacilli</taxon>
        <taxon>Bacillales</taxon>
        <taxon>Paenibacillaceae</taxon>
        <taxon>Brevibacillus</taxon>
    </lineage>
</organism>
<dbReference type="KEGG" id="bcop:JD108_04490"/>
<dbReference type="AlphaFoldDB" id="A0A7T5JPF2"/>
<dbReference type="GO" id="GO:0016846">
    <property type="term" value="F:carbon-sulfur lyase activity"/>
    <property type="evidence" value="ECO:0007669"/>
    <property type="project" value="InterPro"/>
</dbReference>
<dbReference type="InterPro" id="IPR006948">
    <property type="entry name" value="Alliinase_C"/>
</dbReference>
<gene>
    <name evidence="2" type="ORF">JD108_04490</name>
</gene>
<protein>
    <recommendedName>
        <fullName evidence="1">Alliinase C-terminal domain-containing protein</fullName>
    </recommendedName>
</protein>
<dbReference type="Pfam" id="PF04864">
    <property type="entry name" value="Alliinase_C"/>
    <property type="match status" value="1"/>
</dbReference>
<dbReference type="Proteomes" id="UP000595847">
    <property type="component" value="Chromosome"/>
</dbReference>
<proteinExistence type="predicted"/>
<dbReference type="EMBL" id="CP066308">
    <property type="protein sequence ID" value="QQE75194.1"/>
    <property type="molecule type" value="Genomic_DNA"/>
</dbReference>
<evidence type="ECO:0000313" key="3">
    <source>
        <dbReference type="Proteomes" id="UP000595847"/>
    </source>
</evidence>
<name>A0A7T5JPF2_9BACL</name>
<feature type="domain" description="Alliinase C-terminal" evidence="1">
    <location>
        <begin position="33"/>
        <end position="182"/>
    </location>
</feature>
<evidence type="ECO:0000259" key="1">
    <source>
        <dbReference type="Pfam" id="PF04864"/>
    </source>
</evidence>
<sequence>MFDFYECSERFQSNRIRDHYIFNGGDSCFCCNLLRHPIIAECRYRFLFDVANYFQHHGPIFVRNEAALEKNVELFSIQELSKWDFGKQRFGSQKMIPIVVGIESAEYIHLRRAGDMNKDRWLIVVVMDQVIHQAREVSDDQRIWCWSFEQVNRLRSVLLAANRIENFCISKTNQILQSFFQHGLASPII</sequence>
<dbReference type="RefSeq" id="WP_198828724.1">
    <property type="nucleotide sequence ID" value="NZ_CP066308.1"/>
</dbReference>
<accession>A0A7T5JPF2</accession>